<comment type="caution">
    <text evidence="2">The sequence shown here is derived from an EMBL/GenBank/DDBJ whole genome shotgun (WGS) entry which is preliminary data.</text>
</comment>
<dbReference type="EMBL" id="AMZH03005333">
    <property type="protein sequence ID" value="RRT66695.1"/>
    <property type="molecule type" value="Genomic_DNA"/>
</dbReference>
<dbReference type="AlphaFoldDB" id="A0A426ZS31"/>
<protein>
    <submittedName>
        <fullName evidence="2">Uncharacterized protein</fullName>
    </submittedName>
</protein>
<name>A0A426ZS31_ENSVE</name>
<proteinExistence type="predicted"/>
<evidence type="ECO:0000256" key="1">
    <source>
        <dbReference type="SAM" id="MobiDB-lite"/>
    </source>
</evidence>
<sequence length="74" mass="8307">MSITIDFDRYRVCSSYRPVQGGPRTDKPSDRYIPPVPGGTGWPQPGLGVWSHLGMLEGDCREVGSQYMVDTNYR</sequence>
<reference evidence="2 3" key="1">
    <citation type="journal article" date="2014" name="Agronomy (Basel)">
        <title>A Draft Genome Sequence for Ensete ventricosum, the Drought-Tolerant Tree Against Hunger.</title>
        <authorList>
            <person name="Harrison J."/>
            <person name="Moore K.A."/>
            <person name="Paszkiewicz K."/>
            <person name="Jones T."/>
            <person name="Grant M."/>
            <person name="Ambacheew D."/>
            <person name="Muzemil S."/>
            <person name="Studholme D.J."/>
        </authorList>
    </citation>
    <scope>NUCLEOTIDE SEQUENCE [LARGE SCALE GENOMIC DNA]</scope>
</reference>
<evidence type="ECO:0000313" key="2">
    <source>
        <dbReference type="EMBL" id="RRT66695.1"/>
    </source>
</evidence>
<accession>A0A426ZS31</accession>
<organism evidence="2 3">
    <name type="scientific">Ensete ventricosum</name>
    <name type="common">Abyssinian banana</name>
    <name type="synonym">Musa ensete</name>
    <dbReference type="NCBI Taxonomy" id="4639"/>
    <lineage>
        <taxon>Eukaryota</taxon>
        <taxon>Viridiplantae</taxon>
        <taxon>Streptophyta</taxon>
        <taxon>Embryophyta</taxon>
        <taxon>Tracheophyta</taxon>
        <taxon>Spermatophyta</taxon>
        <taxon>Magnoliopsida</taxon>
        <taxon>Liliopsida</taxon>
        <taxon>Zingiberales</taxon>
        <taxon>Musaceae</taxon>
        <taxon>Ensete</taxon>
    </lineage>
</organism>
<evidence type="ECO:0000313" key="3">
    <source>
        <dbReference type="Proteomes" id="UP000287651"/>
    </source>
</evidence>
<dbReference type="Proteomes" id="UP000287651">
    <property type="component" value="Unassembled WGS sequence"/>
</dbReference>
<feature type="region of interest" description="Disordered" evidence="1">
    <location>
        <begin position="17"/>
        <end position="42"/>
    </location>
</feature>
<gene>
    <name evidence="2" type="ORF">B296_00040004</name>
</gene>